<dbReference type="EMBL" id="JABFAD010000004">
    <property type="protein sequence ID" value="MBA0796258.1"/>
    <property type="molecule type" value="Genomic_DNA"/>
</dbReference>
<organism evidence="1 2">
    <name type="scientific">Gossypium harknessii</name>
    <dbReference type="NCBI Taxonomy" id="34285"/>
    <lineage>
        <taxon>Eukaryota</taxon>
        <taxon>Viridiplantae</taxon>
        <taxon>Streptophyta</taxon>
        <taxon>Embryophyta</taxon>
        <taxon>Tracheophyta</taxon>
        <taxon>Spermatophyta</taxon>
        <taxon>Magnoliopsida</taxon>
        <taxon>eudicotyledons</taxon>
        <taxon>Gunneridae</taxon>
        <taxon>Pentapetalae</taxon>
        <taxon>rosids</taxon>
        <taxon>malvids</taxon>
        <taxon>Malvales</taxon>
        <taxon>Malvaceae</taxon>
        <taxon>Malvoideae</taxon>
        <taxon>Gossypium</taxon>
    </lineage>
</organism>
<protein>
    <submittedName>
        <fullName evidence="1">Uncharacterized protein</fullName>
    </submittedName>
</protein>
<reference evidence="1 2" key="1">
    <citation type="journal article" date="2019" name="Genome Biol. Evol.">
        <title>Insights into the evolution of the New World diploid cottons (Gossypium, subgenus Houzingenia) based on genome sequencing.</title>
        <authorList>
            <person name="Grover C.E."/>
            <person name="Arick M.A. 2nd"/>
            <person name="Thrash A."/>
            <person name="Conover J.L."/>
            <person name="Sanders W.S."/>
            <person name="Peterson D.G."/>
            <person name="Frelichowski J.E."/>
            <person name="Scheffler J.A."/>
            <person name="Scheffler B.E."/>
            <person name="Wendel J.F."/>
        </authorList>
    </citation>
    <scope>NUCLEOTIDE SEQUENCE [LARGE SCALE GENOMIC DNA]</scope>
    <source>
        <strain evidence="1">0</strain>
        <tissue evidence="1">Leaf</tissue>
    </source>
</reference>
<gene>
    <name evidence="1" type="ORF">Gohar_007041</name>
</gene>
<accession>A0A7J9GFZ3</accession>
<evidence type="ECO:0000313" key="1">
    <source>
        <dbReference type="EMBL" id="MBA0796258.1"/>
    </source>
</evidence>
<evidence type="ECO:0000313" key="2">
    <source>
        <dbReference type="Proteomes" id="UP000593560"/>
    </source>
</evidence>
<name>A0A7J9GFZ3_9ROSI</name>
<sequence>MHPDRIFGQSQYLARQGVIDSFQNSGDARIRLSDVPVQVESIYLDGVIISSTPHVAPMVAPPPSQYGSYYSSAFTNPIFYIKAPPYHVSKHATGVFFYTTSIHSTI</sequence>
<dbReference type="AlphaFoldDB" id="A0A7J9GFZ3"/>
<keyword evidence="2" id="KW-1185">Reference proteome</keyword>
<proteinExistence type="predicted"/>
<comment type="caution">
    <text evidence="1">The sequence shown here is derived from an EMBL/GenBank/DDBJ whole genome shotgun (WGS) entry which is preliminary data.</text>
</comment>
<dbReference type="Proteomes" id="UP000593560">
    <property type="component" value="Unassembled WGS sequence"/>
</dbReference>